<dbReference type="GO" id="GO:0052689">
    <property type="term" value="F:carboxylic ester hydrolase activity"/>
    <property type="evidence" value="ECO:0007669"/>
    <property type="project" value="TreeGrafter"/>
</dbReference>
<organism evidence="12">
    <name type="scientific">Hydra vulgaris</name>
    <name type="common">Hydra</name>
    <name type="synonym">Hydra attenuata</name>
    <dbReference type="NCBI Taxonomy" id="6087"/>
    <lineage>
        <taxon>Eukaryota</taxon>
        <taxon>Metazoa</taxon>
        <taxon>Cnidaria</taxon>
        <taxon>Hydrozoa</taxon>
        <taxon>Hydroidolina</taxon>
        <taxon>Anthoathecata</taxon>
        <taxon>Aplanulata</taxon>
        <taxon>Hydridae</taxon>
        <taxon>Hydra</taxon>
    </lineage>
</organism>
<evidence type="ECO:0000256" key="9">
    <source>
        <dbReference type="ARBA" id="ARBA00047337"/>
    </source>
</evidence>
<dbReference type="OMA" id="SWFDIAN"/>
<comment type="catalytic activity">
    <reaction evidence="9">
        <text>S-hexadecanoyl-L-cysteinyl-[protein] + H2O = L-cysteinyl-[protein] + hexadecanoate + H(+)</text>
        <dbReference type="Rhea" id="RHEA:19233"/>
        <dbReference type="Rhea" id="RHEA-COMP:10131"/>
        <dbReference type="Rhea" id="RHEA-COMP:11032"/>
        <dbReference type="ChEBI" id="CHEBI:7896"/>
        <dbReference type="ChEBI" id="CHEBI:15377"/>
        <dbReference type="ChEBI" id="CHEBI:15378"/>
        <dbReference type="ChEBI" id="CHEBI:29950"/>
        <dbReference type="ChEBI" id="CHEBI:74151"/>
        <dbReference type="EC" id="3.1.2.22"/>
    </reaction>
</comment>
<dbReference type="EC" id="3.1.2.22" evidence="3"/>
<sequence>MSCPTVLPKAKHTATVIFLHGLGDTGHGWLAALEEIALPYIKYICPNAPVSKVTLNMGMSMPSWFDIYSLDKDSKADEEGIQNSSKELKKLIIKEEENGIPSDRILVGGFSQGGVVALYTLLTYEKKLAGCMGLSTYMPLHKKFPSMCNEINKATEIFLAHGDADPVVKYNYGVMTSSLLKGYYKNTTLNSYSGMAHSSCMKEMQDVRSFISKVLPPI</sequence>
<accession>T2MIM3</accession>
<dbReference type="SUPFAM" id="SSF53474">
    <property type="entry name" value="alpha/beta-Hydrolases"/>
    <property type="match status" value="1"/>
</dbReference>
<gene>
    <name evidence="12" type="primary">LYPLA1</name>
</gene>
<dbReference type="InterPro" id="IPR029058">
    <property type="entry name" value="AB_hydrolase_fold"/>
</dbReference>
<evidence type="ECO:0000256" key="10">
    <source>
        <dbReference type="ARBA" id="ARBA00048656"/>
    </source>
</evidence>
<dbReference type="InterPro" id="IPR003140">
    <property type="entry name" value="PLipase/COase/thioEstase"/>
</dbReference>
<dbReference type="GO" id="GO:0006631">
    <property type="term" value="P:fatty acid metabolic process"/>
    <property type="evidence" value="ECO:0007669"/>
    <property type="project" value="UniProtKB-KW"/>
</dbReference>
<keyword evidence="6" id="KW-0276">Fatty acid metabolism</keyword>
<dbReference type="AlphaFoldDB" id="T2MIM3"/>
<dbReference type="GO" id="GO:0008474">
    <property type="term" value="F:palmitoyl-(protein) hydrolase activity"/>
    <property type="evidence" value="ECO:0007669"/>
    <property type="project" value="UniProtKB-EC"/>
</dbReference>
<dbReference type="InterPro" id="IPR050565">
    <property type="entry name" value="LYPA1-2/EST-like"/>
</dbReference>
<protein>
    <recommendedName>
        <fullName evidence="3">palmitoyl-protein hydrolase</fullName>
        <ecNumber evidence="3">3.1.2.22</ecNumber>
    </recommendedName>
    <alternativeName>
        <fullName evidence="8">Palmitoyl-protein hydrolase</fullName>
    </alternativeName>
</protein>
<dbReference type="EMBL" id="HAAD01005535">
    <property type="protein sequence ID" value="CDG71767.1"/>
    <property type="molecule type" value="mRNA"/>
</dbReference>
<keyword evidence="4" id="KW-0963">Cytoplasm</keyword>
<name>T2MIM3_HYDVU</name>
<dbReference type="OrthoDB" id="2418081at2759"/>
<dbReference type="GO" id="GO:0005737">
    <property type="term" value="C:cytoplasm"/>
    <property type="evidence" value="ECO:0007669"/>
    <property type="project" value="UniProtKB-SubCell"/>
</dbReference>
<evidence type="ECO:0000256" key="7">
    <source>
        <dbReference type="ARBA" id="ARBA00023098"/>
    </source>
</evidence>
<feature type="domain" description="Phospholipase/carboxylesterase/thioesterase" evidence="11">
    <location>
        <begin position="6"/>
        <end position="214"/>
    </location>
</feature>
<evidence type="ECO:0000256" key="8">
    <source>
        <dbReference type="ARBA" id="ARBA00031195"/>
    </source>
</evidence>
<keyword evidence="5" id="KW-0378">Hydrolase</keyword>
<evidence type="ECO:0000256" key="4">
    <source>
        <dbReference type="ARBA" id="ARBA00022490"/>
    </source>
</evidence>
<evidence type="ECO:0000259" key="11">
    <source>
        <dbReference type="Pfam" id="PF02230"/>
    </source>
</evidence>
<comment type="catalytic activity">
    <reaction evidence="10">
        <text>1-hexadecanoyl-sn-glycero-3-phosphocholine + H2O = sn-glycerol 3-phosphocholine + hexadecanoate + H(+)</text>
        <dbReference type="Rhea" id="RHEA:40435"/>
        <dbReference type="ChEBI" id="CHEBI:7896"/>
        <dbReference type="ChEBI" id="CHEBI:15377"/>
        <dbReference type="ChEBI" id="CHEBI:15378"/>
        <dbReference type="ChEBI" id="CHEBI:16870"/>
        <dbReference type="ChEBI" id="CHEBI:72998"/>
    </reaction>
    <physiologicalReaction direction="left-to-right" evidence="10">
        <dbReference type="Rhea" id="RHEA:40436"/>
    </physiologicalReaction>
</comment>
<comment type="subcellular location">
    <subcellularLocation>
        <location evidence="1">Cytoplasm</location>
    </subcellularLocation>
</comment>
<evidence type="ECO:0000256" key="1">
    <source>
        <dbReference type="ARBA" id="ARBA00004496"/>
    </source>
</evidence>
<reference evidence="12" key="1">
    <citation type="journal article" date="2013" name="Genome Biol. Evol.">
        <title>Punctuated emergences of genetic and phenotypic innovations in eumetazoan, bilaterian, euteleostome, and hominidae ancestors.</title>
        <authorList>
            <person name="Wenger Y."/>
            <person name="Galliot B."/>
        </authorList>
    </citation>
    <scope>NUCLEOTIDE SEQUENCE</scope>
    <source>
        <tissue evidence="12">Whole animals</tissue>
    </source>
</reference>
<dbReference type="PANTHER" id="PTHR10655:SF68">
    <property type="entry name" value="PALMITOYL-PROTEIN HYDROLASE"/>
    <property type="match status" value="1"/>
</dbReference>
<evidence type="ECO:0000256" key="2">
    <source>
        <dbReference type="ARBA" id="ARBA00006499"/>
    </source>
</evidence>
<dbReference type="Pfam" id="PF02230">
    <property type="entry name" value="Abhydrolase_2"/>
    <property type="match status" value="1"/>
</dbReference>
<evidence type="ECO:0000256" key="3">
    <source>
        <dbReference type="ARBA" id="ARBA00012423"/>
    </source>
</evidence>
<evidence type="ECO:0000256" key="5">
    <source>
        <dbReference type="ARBA" id="ARBA00022801"/>
    </source>
</evidence>
<keyword evidence="7" id="KW-0443">Lipid metabolism</keyword>
<proteinExistence type="evidence at transcript level"/>
<comment type="similarity">
    <text evidence="2">Belongs to the AB hydrolase superfamily. AB hydrolase 2 family.</text>
</comment>
<dbReference type="PANTHER" id="PTHR10655">
    <property type="entry name" value="LYSOPHOSPHOLIPASE-RELATED"/>
    <property type="match status" value="1"/>
</dbReference>
<evidence type="ECO:0000256" key="6">
    <source>
        <dbReference type="ARBA" id="ARBA00022832"/>
    </source>
</evidence>
<evidence type="ECO:0000313" key="12">
    <source>
        <dbReference type="EMBL" id="CDG71767.1"/>
    </source>
</evidence>
<dbReference type="Gene3D" id="3.40.50.1820">
    <property type="entry name" value="alpha/beta hydrolase"/>
    <property type="match status" value="1"/>
</dbReference>
<dbReference type="FunFam" id="3.40.50.1820:FF:000010">
    <property type="entry name" value="Acyl-protein thioesterase 2"/>
    <property type="match status" value="1"/>
</dbReference>